<dbReference type="SMART" id="SM00100">
    <property type="entry name" value="cNMP"/>
    <property type="match status" value="1"/>
</dbReference>
<dbReference type="Proteomes" id="UP000193244">
    <property type="component" value="Unassembled WGS sequence"/>
</dbReference>
<evidence type="ECO:0000256" key="1">
    <source>
        <dbReference type="ARBA" id="ARBA00022630"/>
    </source>
</evidence>
<dbReference type="PANTHER" id="PTHR48105">
    <property type="entry name" value="THIOREDOXIN REDUCTASE 1-RELATED-RELATED"/>
    <property type="match status" value="1"/>
</dbReference>
<evidence type="ECO:0000256" key="3">
    <source>
        <dbReference type="ARBA" id="ARBA00048132"/>
    </source>
</evidence>
<proteinExistence type="predicted"/>
<keyword evidence="6" id="KW-1185">Reference proteome</keyword>
<dbReference type="PRINTS" id="PR00368">
    <property type="entry name" value="FADPNR"/>
</dbReference>
<dbReference type="Pfam" id="PF07992">
    <property type="entry name" value="Pyr_redox_2"/>
    <property type="match status" value="1"/>
</dbReference>
<dbReference type="Gene3D" id="3.50.50.60">
    <property type="entry name" value="FAD/NAD(P)-binding domain"/>
    <property type="match status" value="2"/>
</dbReference>
<organism evidence="5 6">
    <name type="scientific">Agreia pratensis</name>
    <dbReference type="NCBI Taxonomy" id="150121"/>
    <lineage>
        <taxon>Bacteria</taxon>
        <taxon>Bacillati</taxon>
        <taxon>Actinomycetota</taxon>
        <taxon>Actinomycetes</taxon>
        <taxon>Micrococcales</taxon>
        <taxon>Microbacteriaceae</taxon>
        <taxon>Agreia</taxon>
    </lineage>
</organism>
<accession>A0A1X7L4G2</accession>
<dbReference type="Pfam" id="PF00027">
    <property type="entry name" value="cNMP_binding"/>
    <property type="match status" value="1"/>
</dbReference>
<dbReference type="RefSeq" id="WP_244894813.1">
    <property type="nucleotide sequence ID" value="NZ_FXAY01000007.1"/>
</dbReference>
<dbReference type="InterPro" id="IPR050097">
    <property type="entry name" value="Ferredoxin-NADP_redctase_2"/>
</dbReference>
<dbReference type="GO" id="GO:0004791">
    <property type="term" value="F:thioredoxin-disulfide reductase (NADPH) activity"/>
    <property type="evidence" value="ECO:0007669"/>
    <property type="project" value="UniProtKB-EC"/>
</dbReference>
<protein>
    <submittedName>
        <fullName evidence="5">Thioredoxin reductase (NADPH)</fullName>
    </submittedName>
</protein>
<comment type="catalytic activity">
    <reaction evidence="3">
        <text>[thioredoxin]-dithiol + NADP(+) = [thioredoxin]-disulfide + NADPH + H(+)</text>
        <dbReference type="Rhea" id="RHEA:20345"/>
        <dbReference type="Rhea" id="RHEA-COMP:10698"/>
        <dbReference type="Rhea" id="RHEA-COMP:10700"/>
        <dbReference type="ChEBI" id="CHEBI:15378"/>
        <dbReference type="ChEBI" id="CHEBI:29950"/>
        <dbReference type="ChEBI" id="CHEBI:50058"/>
        <dbReference type="ChEBI" id="CHEBI:57783"/>
        <dbReference type="ChEBI" id="CHEBI:58349"/>
        <dbReference type="EC" id="1.8.1.9"/>
    </reaction>
</comment>
<dbReference type="InterPro" id="IPR023753">
    <property type="entry name" value="FAD/NAD-binding_dom"/>
</dbReference>
<dbReference type="PROSITE" id="PS50042">
    <property type="entry name" value="CNMP_BINDING_3"/>
    <property type="match status" value="1"/>
</dbReference>
<evidence type="ECO:0000259" key="4">
    <source>
        <dbReference type="PROSITE" id="PS50042"/>
    </source>
</evidence>
<dbReference type="SUPFAM" id="SSF51905">
    <property type="entry name" value="FAD/NAD(P)-binding domain"/>
    <property type="match status" value="1"/>
</dbReference>
<dbReference type="InterPro" id="IPR036188">
    <property type="entry name" value="FAD/NAD-bd_sf"/>
</dbReference>
<keyword evidence="1" id="KW-0285">Flavoprotein</keyword>
<gene>
    <name evidence="5" type="ORF">SAMN06296010_3349</name>
</gene>
<dbReference type="EMBL" id="FXAY01000007">
    <property type="protein sequence ID" value="SMG48640.1"/>
    <property type="molecule type" value="Genomic_DNA"/>
</dbReference>
<sequence>MTTEPSASNPVLTEAQLTRLRAFGEPVEVASGDTLFRVGDRSYDLVLIDSGTIDIVREATRDSAEEIVAQHGAGRFLGELNLLTGQTVFLTARVTSPGRVHRISPDNFRRVMSEDPELSSILLRAFQARRTMLRGTASRSIEIIGSPLSSASLALRTYAARLELAHHWFDADGTAGIALMESAGVTASELPVILLGSDVLTRATPGHLAERIGLSYSRPSGQQVDLTVIGAGPAGLAAAVYGASEGLETVLLDATGPGGQAAASSRIENYLGFPNGLSGSELTGLASVQALKFGARIYSPCTVTALDPHCERLRVVLEDGTEINSRAVVIATGAQYRALSLPRWSHFEGAGIYYAATELEARAVAGKPVTVVGGANSAGQATLFLAGRGSDVCLVIRGTDIRKEMSSYLVDRLLVDPRVTVHTSTEVTALGGDESLETITLTNRATGTSSEQSSAGLFCFIGATPATEWLTGVASDENGFLLTDSHLDDAALGETFSALGRVPLPFETSVPALFAAGDVRHGSMKRVAAAVGEGASAVASVHRAIGVHP</sequence>
<name>A0A1X7L4G2_9MICO</name>
<evidence type="ECO:0000313" key="5">
    <source>
        <dbReference type="EMBL" id="SMG48640.1"/>
    </source>
</evidence>
<dbReference type="CDD" id="cd00038">
    <property type="entry name" value="CAP_ED"/>
    <property type="match status" value="1"/>
</dbReference>
<dbReference type="InterPro" id="IPR018490">
    <property type="entry name" value="cNMP-bd_dom_sf"/>
</dbReference>
<dbReference type="STRING" id="150121.SAMN06296010_3349"/>
<feature type="domain" description="Cyclic nucleotide-binding" evidence="4">
    <location>
        <begin position="12"/>
        <end position="129"/>
    </location>
</feature>
<dbReference type="SUPFAM" id="SSF51206">
    <property type="entry name" value="cAMP-binding domain-like"/>
    <property type="match status" value="1"/>
</dbReference>
<reference evidence="6" key="1">
    <citation type="submission" date="2017-04" db="EMBL/GenBank/DDBJ databases">
        <authorList>
            <person name="Varghese N."/>
            <person name="Submissions S."/>
        </authorList>
    </citation>
    <scope>NUCLEOTIDE SEQUENCE [LARGE SCALE GENOMIC DNA]</scope>
    <source>
        <strain evidence="6">VKM Ac-2510</strain>
    </source>
</reference>
<dbReference type="PRINTS" id="PR00469">
    <property type="entry name" value="PNDRDTASEII"/>
</dbReference>
<dbReference type="AlphaFoldDB" id="A0A1X7L4G2"/>
<dbReference type="InterPro" id="IPR000595">
    <property type="entry name" value="cNMP-bd_dom"/>
</dbReference>
<evidence type="ECO:0000313" key="6">
    <source>
        <dbReference type="Proteomes" id="UP000193244"/>
    </source>
</evidence>
<dbReference type="Gene3D" id="2.60.120.10">
    <property type="entry name" value="Jelly Rolls"/>
    <property type="match status" value="1"/>
</dbReference>
<dbReference type="InterPro" id="IPR014710">
    <property type="entry name" value="RmlC-like_jellyroll"/>
</dbReference>
<keyword evidence="2" id="KW-0560">Oxidoreductase</keyword>
<evidence type="ECO:0000256" key="2">
    <source>
        <dbReference type="ARBA" id="ARBA00023002"/>
    </source>
</evidence>